<evidence type="ECO:0000313" key="2">
    <source>
        <dbReference type="Proteomes" id="UP000324222"/>
    </source>
</evidence>
<evidence type="ECO:0000313" key="1">
    <source>
        <dbReference type="EMBL" id="MPC80901.1"/>
    </source>
</evidence>
<dbReference type="Proteomes" id="UP000324222">
    <property type="component" value="Unassembled WGS sequence"/>
</dbReference>
<comment type="caution">
    <text evidence="1">The sequence shown here is derived from an EMBL/GenBank/DDBJ whole genome shotgun (WGS) entry which is preliminary data.</text>
</comment>
<gene>
    <name evidence="1" type="ORF">E2C01_075498</name>
</gene>
<protein>
    <submittedName>
        <fullName evidence="1">Uncharacterized protein</fullName>
    </submittedName>
</protein>
<reference evidence="1 2" key="1">
    <citation type="submission" date="2019-05" db="EMBL/GenBank/DDBJ databases">
        <title>Another draft genome of Portunus trituberculatus and its Hox gene families provides insights of decapod evolution.</title>
        <authorList>
            <person name="Jeong J.-H."/>
            <person name="Song I."/>
            <person name="Kim S."/>
            <person name="Choi T."/>
            <person name="Kim D."/>
            <person name="Ryu S."/>
            <person name="Kim W."/>
        </authorList>
    </citation>
    <scope>NUCLEOTIDE SEQUENCE [LARGE SCALE GENOMIC DNA]</scope>
    <source>
        <tissue evidence="1">Muscle</tissue>
    </source>
</reference>
<proteinExistence type="predicted"/>
<name>A0A5B7I688_PORTR</name>
<keyword evidence="2" id="KW-1185">Reference proteome</keyword>
<dbReference type="EMBL" id="VSRR010055341">
    <property type="protein sequence ID" value="MPC80901.1"/>
    <property type="molecule type" value="Genomic_DNA"/>
</dbReference>
<organism evidence="1 2">
    <name type="scientific">Portunus trituberculatus</name>
    <name type="common">Swimming crab</name>
    <name type="synonym">Neptunus trituberculatus</name>
    <dbReference type="NCBI Taxonomy" id="210409"/>
    <lineage>
        <taxon>Eukaryota</taxon>
        <taxon>Metazoa</taxon>
        <taxon>Ecdysozoa</taxon>
        <taxon>Arthropoda</taxon>
        <taxon>Crustacea</taxon>
        <taxon>Multicrustacea</taxon>
        <taxon>Malacostraca</taxon>
        <taxon>Eumalacostraca</taxon>
        <taxon>Eucarida</taxon>
        <taxon>Decapoda</taxon>
        <taxon>Pleocyemata</taxon>
        <taxon>Brachyura</taxon>
        <taxon>Eubrachyura</taxon>
        <taxon>Portunoidea</taxon>
        <taxon>Portunidae</taxon>
        <taxon>Portuninae</taxon>
        <taxon>Portunus</taxon>
    </lineage>
</organism>
<dbReference type="AlphaFoldDB" id="A0A5B7I688"/>
<accession>A0A5B7I688</accession>
<sequence length="123" mass="13785">MFPFFSSSYFLLHLFQLLPRFSFLSLPSFPPMQCLLFTFASPRLFISLHKGWVVVVVVVVLPGLTHSGGNINPPKVFIRSSHLEGKDEPSPLSTTTFPSQTLQHSDTLTLPLLLLFYAAPPLR</sequence>